<dbReference type="EMBL" id="JAWDGP010004318">
    <property type="protein sequence ID" value="KAK3765342.1"/>
    <property type="molecule type" value="Genomic_DNA"/>
</dbReference>
<gene>
    <name evidence="1" type="ORF">RRG08_065098</name>
</gene>
<dbReference type="Gene3D" id="3.40.50.150">
    <property type="entry name" value="Vaccinia Virus protein VP39"/>
    <property type="match status" value="1"/>
</dbReference>
<evidence type="ECO:0000313" key="2">
    <source>
        <dbReference type="Proteomes" id="UP001283361"/>
    </source>
</evidence>
<comment type="caution">
    <text evidence="1">The sequence shown here is derived from an EMBL/GenBank/DDBJ whole genome shotgun (WGS) entry which is preliminary data.</text>
</comment>
<protein>
    <submittedName>
        <fullName evidence="1">Uncharacterized protein</fullName>
    </submittedName>
</protein>
<dbReference type="SUPFAM" id="SSF53335">
    <property type="entry name" value="S-adenosyl-L-methionine-dependent methyltransferases"/>
    <property type="match status" value="1"/>
</dbReference>
<dbReference type="InterPro" id="IPR029063">
    <property type="entry name" value="SAM-dependent_MTases_sf"/>
</dbReference>
<evidence type="ECO:0000313" key="1">
    <source>
        <dbReference type="EMBL" id="KAK3765342.1"/>
    </source>
</evidence>
<dbReference type="AlphaFoldDB" id="A0AAE0ZBE4"/>
<sequence length="82" mass="9294">MMMEVLAPGGRILLDGVNYDPKLLELENLNIEAPVPPPYPVTEARVRTLFETQCEVDLVEIHTDIVVCLKENPFNTFLIVKK</sequence>
<keyword evidence="2" id="KW-1185">Reference proteome</keyword>
<name>A0AAE0ZBE4_9GAST</name>
<organism evidence="1 2">
    <name type="scientific">Elysia crispata</name>
    <name type="common">lettuce slug</name>
    <dbReference type="NCBI Taxonomy" id="231223"/>
    <lineage>
        <taxon>Eukaryota</taxon>
        <taxon>Metazoa</taxon>
        <taxon>Spiralia</taxon>
        <taxon>Lophotrochozoa</taxon>
        <taxon>Mollusca</taxon>
        <taxon>Gastropoda</taxon>
        <taxon>Heterobranchia</taxon>
        <taxon>Euthyneura</taxon>
        <taxon>Panpulmonata</taxon>
        <taxon>Sacoglossa</taxon>
        <taxon>Placobranchoidea</taxon>
        <taxon>Plakobranchidae</taxon>
        <taxon>Elysia</taxon>
    </lineage>
</organism>
<proteinExistence type="predicted"/>
<reference evidence="1" key="1">
    <citation type="journal article" date="2023" name="G3 (Bethesda)">
        <title>A reference genome for the long-term kleptoplast-retaining sea slug Elysia crispata morphotype clarki.</title>
        <authorList>
            <person name="Eastman K.E."/>
            <person name="Pendleton A.L."/>
            <person name="Shaikh M.A."/>
            <person name="Suttiyut T."/>
            <person name="Ogas R."/>
            <person name="Tomko P."/>
            <person name="Gavelis G."/>
            <person name="Widhalm J.R."/>
            <person name="Wisecaver J.H."/>
        </authorList>
    </citation>
    <scope>NUCLEOTIDE SEQUENCE</scope>
    <source>
        <strain evidence="1">ECLA1</strain>
    </source>
</reference>
<accession>A0AAE0ZBE4</accession>
<dbReference type="Proteomes" id="UP001283361">
    <property type="component" value="Unassembled WGS sequence"/>
</dbReference>